<dbReference type="AlphaFoldDB" id="A0A1G8N3A3"/>
<reference evidence="5" key="1">
    <citation type="submission" date="2016-10" db="EMBL/GenBank/DDBJ databases">
        <authorList>
            <person name="Varghese N."/>
            <person name="Submissions S."/>
        </authorList>
    </citation>
    <scope>NUCLEOTIDE SEQUENCE [LARGE SCALE GENOMIC DNA]</scope>
    <source>
        <strain evidence="5">CGMCC 1.11012</strain>
    </source>
</reference>
<feature type="domain" description="HTH tetR-type" evidence="3">
    <location>
        <begin position="6"/>
        <end position="66"/>
    </location>
</feature>
<name>A0A1G8N3A3_9BACL</name>
<dbReference type="Proteomes" id="UP000199050">
    <property type="component" value="Unassembled WGS sequence"/>
</dbReference>
<dbReference type="Gene3D" id="1.10.357.10">
    <property type="entry name" value="Tetracycline Repressor, domain 2"/>
    <property type="match status" value="1"/>
</dbReference>
<evidence type="ECO:0000313" key="5">
    <source>
        <dbReference type="Proteomes" id="UP000199050"/>
    </source>
</evidence>
<evidence type="ECO:0000313" key="4">
    <source>
        <dbReference type="EMBL" id="SDI74643.1"/>
    </source>
</evidence>
<dbReference type="OrthoDB" id="9812993at2"/>
<dbReference type="GO" id="GO:0003677">
    <property type="term" value="F:DNA binding"/>
    <property type="evidence" value="ECO:0007669"/>
    <property type="project" value="UniProtKB-UniRule"/>
</dbReference>
<dbReference type="STRING" id="1174501.SAMN05216192_10826"/>
<dbReference type="SUPFAM" id="SSF46689">
    <property type="entry name" value="Homeodomain-like"/>
    <property type="match status" value="1"/>
</dbReference>
<dbReference type="RefSeq" id="WP_090713867.1">
    <property type="nucleotide sequence ID" value="NZ_CBCSKY010000006.1"/>
</dbReference>
<sequence length="310" mass="34922">MADKNANRQELIIKTAMQLFAVKGSTSTSMQEIAELCGISKGSLYLVFKSKEELERSIYMHCLRMIHDPLQREELQSRSSPREKLRNQVEILLTHVYELREFLQRQFQELAGKGGNEVPEWIRKASAPLVLWFQNKLNTLYGPQILPYTGDLFLFADGMLHAFIRLIFGQESQVAISRMADHLVDLLDIVAQGLLTGRQEPLITAGVLESWLNGHEGSRRRSPLQLIKEMRNTLSSAPSDGQPDADDGLESLSILESEFLMPEPRKAIIRGMIANLQAYPAVQGELEALQKLVSPYIPNSCAFLERGAET</sequence>
<keyword evidence="5" id="KW-1185">Reference proteome</keyword>
<feature type="DNA-binding region" description="H-T-H motif" evidence="2">
    <location>
        <begin position="29"/>
        <end position="48"/>
    </location>
</feature>
<evidence type="ECO:0000256" key="1">
    <source>
        <dbReference type="ARBA" id="ARBA00023125"/>
    </source>
</evidence>
<dbReference type="InterPro" id="IPR009057">
    <property type="entry name" value="Homeodomain-like_sf"/>
</dbReference>
<dbReference type="InterPro" id="IPR050624">
    <property type="entry name" value="HTH-type_Tx_Regulator"/>
</dbReference>
<keyword evidence="1 2" id="KW-0238">DNA-binding</keyword>
<accession>A0A1G8N3A3</accession>
<dbReference type="InterPro" id="IPR001647">
    <property type="entry name" value="HTH_TetR"/>
</dbReference>
<dbReference type="Pfam" id="PF00440">
    <property type="entry name" value="TetR_N"/>
    <property type="match status" value="1"/>
</dbReference>
<protein>
    <submittedName>
        <fullName evidence="4">Transcriptional regulator, TetR family</fullName>
    </submittedName>
</protein>
<dbReference type="PROSITE" id="PS50977">
    <property type="entry name" value="HTH_TETR_2"/>
    <property type="match status" value="1"/>
</dbReference>
<proteinExistence type="predicted"/>
<gene>
    <name evidence="4" type="ORF">SAMN05216192_10826</name>
</gene>
<dbReference type="PANTHER" id="PTHR43479">
    <property type="entry name" value="ACREF/ENVCD OPERON REPRESSOR-RELATED"/>
    <property type="match status" value="1"/>
</dbReference>
<dbReference type="PANTHER" id="PTHR43479:SF22">
    <property type="entry name" value="TRANSCRIPTIONAL REGULATOR, TETR FAMILY"/>
    <property type="match status" value="1"/>
</dbReference>
<dbReference type="EMBL" id="FNDX01000008">
    <property type="protein sequence ID" value="SDI74643.1"/>
    <property type="molecule type" value="Genomic_DNA"/>
</dbReference>
<organism evidence="4 5">
    <name type="scientific">Paenibacillus typhae</name>
    <dbReference type="NCBI Taxonomy" id="1174501"/>
    <lineage>
        <taxon>Bacteria</taxon>
        <taxon>Bacillati</taxon>
        <taxon>Bacillota</taxon>
        <taxon>Bacilli</taxon>
        <taxon>Bacillales</taxon>
        <taxon>Paenibacillaceae</taxon>
        <taxon>Paenibacillus</taxon>
    </lineage>
</organism>
<evidence type="ECO:0000256" key="2">
    <source>
        <dbReference type="PROSITE-ProRule" id="PRU00335"/>
    </source>
</evidence>
<evidence type="ECO:0000259" key="3">
    <source>
        <dbReference type="PROSITE" id="PS50977"/>
    </source>
</evidence>
<dbReference type="PRINTS" id="PR00455">
    <property type="entry name" value="HTHTETR"/>
</dbReference>